<evidence type="ECO:0000256" key="2">
    <source>
        <dbReference type="SAM" id="Phobius"/>
    </source>
</evidence>
<keyword evidence="4" id="KW-1185">Reference proteome</keyword>
<keyword evidence="2" id="KW-0812">Transmembrane</keyword>
<feature type="region of interest" description="Disordered" evidence="1">
    <location>
        <begin position="730"/>
        <end position="759"/>
    </location>
</feature>
<dbReference type="RefSeq" id="WP_168913275.1">
    <property type="nucleotide sequence ID" value="NZ_JABACI010000004.1"/>
</dbReference>
<reference evidence="3 4" key="1">
    <citation type="submission" date="2020-04" db="EMBL/GenBank/DDBJ databases">
        <title>CFH 90308 Microbacterium sp.</title>
        <authorList>
            <person name="Nie G."/>
            <person name="Ming H."/>
            <person name="Xia T."/>
        </authorList>
    </citation>
    <scope>NUCLEOTIDE SEQUENCE [LARGE SCALE GENOMIC DNA]</scope>
    <source>
        <strain evidence="3 4">CFH 90308</strain>
    </source>
</reference>
<evidence type="ECO:0008006" key="5">
    <source>
        <dbReference type="Google" id="ProtNLM"/>
    </source>
</evidence>
<sequence>MTAMTPARKLAAAVVGGGILVTSLLTVPTASALGLTCDWTGAGADGLWSNAANWTNCADAAPGEGDLLRFGAGAATLATTNDLVGVSFEDVEFAIGGYSVSGTPLRTDGLTVAGSTTLEVNVVLPVAAGETAYQISAPLTVPIPWEIEFDQEPLAVASLQLSSGAVVDARLDGAGDLLKIGGDGVVHARGLSYPGSLELSGNARVRCGGIECGLAGDPVTITDAAGLEFTADTAFARSMQVGPGSGYAVDAAGHAVDLQGPVSLAGPATVRGGQDSAPMLFSGGIALADHRLTVHGATAVPLFADLTSSAAGGLQIGSADIPGSIRIEEGQLDHNGSTAATGAGSVIVADDAFALGPDALPGTTLEAGATLGTDSVITLAEEVQLVDGSAVAALSSGGSLTLVNASFSGGVNIQTRAAATSLVIEQLSSSDGSSVVLSSAGADAPIIFGADGLSDYAGPTVASSGAVQLDRDLSIPGDFRIVDAAVTTLHTLPDDLHDLIADTSAVTIDGAGSLVVNDNERIASLAGPSGVVHVVHPDSGLTVAGSAATTYEGDFMGHGHLTHEGTGTLHLTGDWTQAALDSTLDAEAGTVIVDGSMPFTTAEVFGTLTGAGTLGEIVIDGGTVAPGTSPGCLTVEGAVSGSGTIAVELGGAEPCTAHDQILSQTQDLATVTWAVALTDGFQPGIGDEFVVVSTANGGTALPASQATAGDTVFDVVWDGSDVILRTVEVPADPPVGPPANPAAPGVNPPQSELPDRLAATGGGSSWPLWVVAAGVLAAAGGLLAARGGARRRS</sequence>
<gene>
    <name evidence="3" type="ORF">HF576_13200</name>
</gene>
<keyword evidence="2" id="KW-0472">Membrane</keyword>
<name>A0ABX1KCQ1_9MICO</name>
<evidence type="ECO:0000313" key="4">
    <source>
        <dbReference type="Proteomes" id="UP001429745"/>
    </source>
</evidence>
<feature type="compositionally biased region" description="Pro residues" evidence="1">
    <location>
        <begin position="731"/>
        <end position="741"/>
    </location>
</feature>
<organism evidence="3 4">
    <name type="scientific">Microbacterium salsuginis</name>
    <dbReference type="NCBI Taxonomy" id="2722803"/>
    <lineage>
        <taxon>Bacteria</taxon>
        <taxon>Bacillati</taxon>
        <taxon>Actinomycetota</taxon>
        <taxon>Actinomycetes</taxon>
        <taxon>Micrococcales</taxon>
        <taxon>Microbacteriaceae</taxon>
        <taxon>Microbacterium</taxon>
    </lineage>
</organism>
<keyword evidence="2" id="KW-1133">Transmembrane helix</keyword>
<evidence type="ECO:0000256" key="1">
    <source>
        <dbReference type="SAM" id="MobiDB-lite"/>
    </source>
</evidence>
<proteinExistence type="predicted"/>
<protein>
    <recommendedName>
        <fullName evidence="5">LPXTG-motif cell wall-anchored protein</fullName>
    </recommendedName>
</protein>
<feature type="transmembrane region" description="Helical" evidence="2">
    <location>
        <begin position="766"/>
        <end position="785"/>
    </location>
</feature>
<dbReference type="Proteomes" id="UP001429745">
    <property type="component" value="Unassembled WGS sequence"/>
</dbReference>
<dbReference type="EMBL" id="JABACI010000004">
    <property type="protein sequence ID" value="NLP84808.1"/>
    <property type="molecule type" value="Genomic_DNA"/>
</dbReference>
<comment type="caution">
    <text evidence="3">The sequence shown here is derived from an EMBL/GenBank/DDBJ whole genome shotgun (WGS) entry which is preliminary data.</text>
</comment>
<evidence type="ECO:0000313" key="3">
    <source>
        <dbReference type="EMBL" id="NLP84808.1"/>
    </source>
</evidence>
<accession>A0ABX1KCQ1</accession>